<comment type="caution">
    <text evidence="1">The sequence shown here is derived from an EMBL/GenBank/DDBJ whole genome shotgun (WGS) entry which is preliminary data.</text>
</comment>
<dbReference type="Gene3D" id="3.10.450.50">
    <property type="match status" value="1"/>
</dbReference>
<dbReference type="PANTHER" id="PTHR38436">
    <property type="entry name" value="POLYKETIDE CYCLASE SNOAL-LIKE DOMAIN"/>
    <property type="match status" value="1"/>
</dbReference>
<dbReference type="Pfam" id="PF07366">
    <property type="entry name" value="SnoaL"/>
    <property type="match status" value="1"/>
</dbReference>
<dbReference type="InterPro" id="IPR032710">
    <property type="entry name" value="NTF2-like_dom_sf"/>
</dbReference>
<dbReference type="EMBL" id="SMFZ01000002">
    <property type="protein sequence ID" value="TCK20258.1"/>
    <property type="molecule type" value="Genomic_DNA"/>
</dbReference>
<evidence type="ECO:0000313" key="1">
    <source>
        <dbReference type="EMBL" id="TCK20258.1"/>
    </source>
</evidence>
<dbReference type="SUPFAM" id="SSF54427">
    <property type="entry name" value="NTF2-like"/>
    <property type="match status" value="1"/>
</dbReference>
<dbReference type="InterPro" id="IPR009959">
    <property type="entry name" value="Cyclase_SnoaL-like"/>
</dbReference>
<dbReference type="GO" id="GO:0016853">
    <property type="term" value="F:isomerase activity"/>
    <property type="evidence" value="ECO:0007669"/>
    <property type="project" value="UniProtKB-KW"/>
</dbReference>
<reference evidence="1 2" key="1">
    <citation type="submission" date="2019-03" db="EMBL/GenBank/DDBJ databases">
        <title>Sequencing the genomes of 1000 actinobacteria strains.</title>
        <authorList>
            <person name="Klenk H.-P."/>
        </authorList>
    </citation>
    <scope>NUCLEOTIDE SEQUENCE [LARGE SCALE GENOMIC DNA]</scope>
    <source>
        <strain evidence="1 2">DSM 44969</strain>
    </source>
</reference>
<dbReference type="AlphaFoldDB" id="A0A4R1HF45"/>
<gene>
    <name evidence="1" type="ORF">EV378_4212</name>
</gene>
<keyword evidence="2" id="KW-1185">Reference proteome</keyword>
<name>A0A4R1HF45_PSEEN</name>
<dbReference type="PANTHER" id="PTHR38436:SF1">
    <property type="entry name" value="ESTER CYCLASE"/>
    <property type="match status" value="1"/>
</dbReference>
<dbReference type="Proteomes" id="UP000295560">
    <property type="component" value="Unassembled WGS sequence"/>
</dbReference>
<evidence type="ECO:0000313" key="2">
    <source>
        <dbReference type="Proteomes" id="UP000295560"/>
    </source>
</evidence>
<accession>A0A4R1HF45</accession>
<protein>
    <submittedName>
        <fullName evidence="1">Steroid delta-isomerase-like uncharacterized protein</fullName>
    </submittedName>
</protein>
<proteinExistence type="predicted"/>
<dbReference type="GO" id="GO:0030638">
    <property type="term" value="P:polyketide metabolic process"/>
    <property type="evidence" value="ECO:0007669"/>
    <property type="project" value="InterPro"/>
</dbReference>
<organism evidence="1 2">
    <name type="scientific">Pseudonocardia endophytica</name>
    <dbReference type="NCBI Taxonomy" id="401976"/>
    <lineage>
        <taxon>Bacteria</taxon>
        <taxon>Bacillati</taxon>
        <taxon>Actinomycetota</taxon>
        <taxon>Actinomycetes</taxon>
        <taxon>Pseudonocardiales</taxon>
        <taxon>Pseudonocardiaceae</taxon>
        <taxon>Pseudonocardia</taxon>
    </lineage>
</organism>
<sequence>MSMSVKQESTPTWVQSWLDAWNERDGAAINAHLASDVVYQDMTLGERFESPEAVRAFADEMTTTFSSDYGFIGGPQSVSGDDSYAFEWTLTGTNDCADPQRGLPATGKKFEIPGISIGRLRDGKIVENRDYWDLAGYLMQVGLMEQPG</sequence>
<keyword evidence="1" id="KW-0413">Isomerase</keyword>